<organism evidence="2 3">
    <name type="scientific">Desulfoluna spongiiphila</name>
    <dbReference type="NCBI Taxonomy" id="419481"/>
    <lineage>
        <taxon>Bacteria</taxon>
        <taxon>Pseudomonadati</taxon>
        <taxon>Thermodesulfobacteriota</taxon>
        <taxon>Desulfobacteria</taxon>
        <taxon>Desulfobacterales</taxon>
        <taxon>Desulfolunaceae</taxon>
        <taxon>Desulfoluna</taxon>
    </lineage>
</organism>
<evidence type="ECO:0000259" key="1">
    <source>
        <dbReference type="Pfam" id="PF02579"/>
    </source>
</evidence>
<dbReference type="PANTHER" id="PTHR42983">
    <property type="entry name" value="DINITROGENASE IRON-MOLYBDENUM COFACTOR PROTEIN-RELATED"/>
    <property type="match status" value="1"/>
</dbReference>
<proteinExistence type="predicted"/>
<protein>
    <submittedName>
        <fullName evidence="2">Predicted Fe-Mo cluster-binding protein, NifX family</fullName>
    </submittedName>
</protein>
<accession>A0A1G5BWL1</accession>
<dbReference type="SUPFAM" id="SSF53146">
    <property type="entry name" value="Nitrogenase accessory factor-like"/>
    <property type="match status" value="1"/>
</dbReference>
<dbReference type="OrthoDB" id="280278at2"/>
<keyword evidence="3" id="KW-1185">Reference proteome</keyword>
<dbReference type="AlphaFoldDB" id="A0A1G5BWL1"/>
<dbReference type="Gene3D" id="3.30.420.130">
    <property type="entry name" value="Dinitrogenase iron-molybdenum cofactor biosynthesis domain"/>
    <property type="match status" value="1"/>
</dbReference>
<reference evidence="2 3" key="1">
    <citation type="submission" date="2016-10" db="EMBL/GenBank/DDBJ databases">
        <authorList>
            <person name="de Groot N.N."/>
        </authorList>
    </citation>
    <scope>NUCLEOTIDE SEQUENCE [LARGE SCALE GENOMIC DNA]</scope>
    <source>
        <strain evidence="2 3">AA1</strain>
    </source>
</reference>
<dbReference type="Pfam" id="PF02579">
    <property type="entry name" value="Nitro_FeMo-Co"/>
    <property type="match status" value="1"/>
</dbReference>
<dbReference type="InterPro" id="IPR036105">
    <property type="entry name" value="DiNase_FeMo-co_biosyn_sf"/>
</dbReference>
<dbReference type="EMBL" id="FMUX01000002">
    <property type="protein sequence ID" value="SCX94551.1"/>
    <property type="molecule type" value="Genomic_DNA"/>
</dbReference>
<dbReference type="Proteomes" id="UP000198870">
    <property type="component" value="Unassembled WGS sequence"/>
</dbReference>
<gene>
    <name evidence="2" type="ORF">SAMN05216233_102235</name>
</gene>
<dbReference type="CDD" id="cd00851">
    <property type="entry name" value="MTH1175"/>
    <property type="match status" value="1"/>
</dbReference>
<dbReference type="PANTHER" id="PTHR42983:SF1">
    <property type="entry name" value="IRON-MOLYBDENUM PROTEIN"/>
    <property type="match status" value="1"/>
</dbReference>
<dbReference type="InterPro" id="IPR033913">
    <property type="entry name" value="MTH1175_dom"/>
</dbReference>
<name>A0A1G5BWL1_9BACT</name>
<evidence type="ECO:0000313" key="2">
    <source>
        <dbReference type="EMBL" id="SCX94551.1"/>
    </source>
</evidence>
<dbReference type="STRING" id="419481.SAMN05216233_102235"/>
<dbReference type="RefSeq" id="WP_092209003.1">
    <property type="nucleotide sequence ID" value="NZ_FMUX01000002.1"/>
</dbReference>
<dbReference type="InterPro" id="IPR003731">
    <property type="entry name" value="Di-Nase_FeMo-co_biosynth"/>
</dbReference>
<feature type="domain" description="Dinitrogenase iron-molybdenum cofactor biosynthesis" evidence="1">
    <location>
        <begin position="11"/>
        <end position="97"/>
    </location>
</feature>
<sequence length="118" mass="12544">MKIAIPLAMGQLTAHFGHCQEFAFVNVADGAIKDTEKIVPPPHEPGVLPKWLADHGVTHVIAGGMGGRAQQLLNASNIEVVTGAPVEDPEVLVKAWLAKTLETGENACGHDENHICDH</sequence>
<evidence type="ECO:0000313" key="3">
    <source>
        <dbReference type="Proteomes" id="UP000198870"/>
    </source>
</evidence>